<dbReference type="InterPro" id="IPR011324">
    <property type="entry name" value="Cytotoxic_necrot_fac-like_cat"/>
</dbReference>
<dbReference type="SUPFAM" id="SSF64438">
    <property type="entry name" value="CNF1/YfiH-like putative cysteine hydrolases"/>
    <property type="match status" value="1"/>
</dbReference>
<sequence length="260" mass="26153">MPTTSTSRTSSSKTAVLHSRFVASGSRGSAHIAFTDRRGGYSASGHSSLNLARHVGDAPEAVAANRAALASVLGLQAERLSFTEQVHGTAVHRAAAAAGPGVRADAQVSTVPGLALVVMVADCTPVVLADPDAGVVAVAHAGRRGMADGVVPAVLAALESAGASAPVAYIGPSICSRCYEVPAALRAEVAAAEPVAAAVSHSGTPALDVAAGVAEQLARGGAAIAHWAPECTFEDTQLFSYRRDGRTGRFAGIAWLDAAR</sequence>
<evidence type="ECO:0000256" key="6">
    <source>
        <dbReference type="ARBA" id="ARBA00022801"/>
    </source>
</evidence>
<keyword evidence="5" id="KW-0479">Metal-binding</keyword>
<evidence type="ECO:0000256" key="7">
    <source>
        <dbReference type="ARBA" id="ARBA00022833"/>
    </source>
</evidence>
<dbReference type="PANTHER" id="PTHR30616:SF2">
    <property type="entry name" value="PURINE NUCLEOSIDE PHOSPHORYLASE LACC1"/>
    <property type="match status" value="1"/>
</dbReference>
<gene>
    <name evidence="13" type="primary">pgeF</name>
    <name evidence="13" type="ORF">GSY69_10255</name>
</gene>
<dbReference type="GO" id="GO:0017061">
    <property type="term" value="F:S-methyl-5-thioadenosine phosphorylase activity"/>
    <property type="evidence" value="ECO:0007669"/>
    <property type="project" value="UniProtKB-EC"/>
</dbReference>
<evidence type="ECO:0000256" key="10">
    <source>
        <dbReference type="ARBA" id="ARBA00048968"/>
    </source>
</evidence>
<dbReference type="NCBIfam" id="TIGR00726">
    <property type="entry name" value="peptidoglycan editing factor PgeF"/>
    <property type="match status" value="1"/>
</dbReference>
<evidence type="ECO:0000256" key="9">
    <source>
        <dbReference type="ARBA" id="ARBA00047989"/>
    </source>
</evidence>
<comment type="catalytic activity">
    <reaction evidence="9">
        <text>adenosine + H2O + H(+) = inosine + NH4(+)</text>
        <dbReference type="Rhea" id="RHEA:24408"/>
        <dbReference type="ChEBI" id="CHEBI:15377"/>
        <dbReference type="ChEBI" id="CHEBI:15378"/>
        <dbReference type="ChEBI" id="CHEBI:16335"/>
        <dbReference type="ChEBI" id="CHEBI:17596"/>
        <dbReference type="ChEBI" id="CHEBI:28938"/>
        <dbReference type="EC" id="3.5.4.4"/>
    </reaction>
    <physiologicalReaction direction="left-to-right" evidence="9">
        <dbReference type="Rhea" id="RHEA:24409"/>
    </physiologicalReaction>
</comment>
<comment type="catalytic activity">
    <reaction evidence="11">
        <text>S-methyl-5'-thioadenosine + phosphate = 5-(methylsulfanyl)-alpha-D-ribose 1-phosphate + adenine</text>
        <dbReference type="Rhea" id="RHEA:11852"/>
        <dbReference type="ChEBI" id="CHEBI:16708"/>
        <dbReference type="ChEBI" id="CHEBI:17509"/>
        <dbReference type="ChEBI" id="CHEBI:43474"/>
        <dbReference type="ChEBI" id="CHEBI:58533"/>
        <dbReference type="EC" id="2.4.2.28"/>
    </reaction>
    <physiologicalReaction direction="left-to-right" evidence="11">
        <dbReference type="Rhea" id="RHEA:11853"/>
    </physiologicalReaction>
</comment>
<keyword evidence="7" id="KW-0862">Zinc</keyword>
<accession>A0A6N9H9C4</accession>
<dbReference type="AlphaFoldDB" id="A0A6N9H9C4"/>
<evidence type="ECO:0000313" key="13">
    <source>
        <dbReference type="EMBL" id="MYM20336.1"/>
    </source>
</evidence>
<dbReference type="GO" id="GO:0016787">
    <property type="term" value="F:hydrolase activity"/>
    <property type="evidence" value="ECO:0007669"/>
    <property type="project" value="UniProtKB-KW"/>
</dbReference>
<proteinExistence type="inferred from homology"/>
<comment type="catalytic activity">
    <reaction evidence="10">
        <text>adenosine + phosphate = alpha-D-ribose 1-phosphate + adenine</text>
        <dbReference type="Rhea" id="RHEA:27642"/>
        <dbReference type="ChEBI" id="CHEBI:16335"/>
        <dbReference type="ChEBI" id="CHEBI:16708"/>
        <dbReference type="ChEBI" id="CHEBI:43474"/>
        <dbReference type="ChEBI" id="CHEBI:57720"/>
        <dbReference type="EC" id="2.4.2.1"/>
    </reaction>
    <physiologicalReaction direction="left-to-right" evidence="10">
        <dbReference type="Rhea" id="RHEA:27643"/>
    </physiologicalReaction>
</comment>
<dbReference type="PANTHER" id="PTHR30616">
    <property type="entry name" value="UNCHARACTERIZED PROTEIN YFIH"/>
    <property type="match status" value="1"/>
</dbReference>
<comment type="caution">
    <text evidence="13">The sequence shown here is derived from an EMBL/GenBank/DDBJ whole genome shotgun (WGS) entry which is preliminary data.</text>
</comment>
<evidence type="ECO:0000256" key="12">
    <source>
        <dbReference type="RuleBase" id="RU361274"/>
    </source>
</evidence>
<comment type="catalytic activity">
    <reaction evidence="1">
        <text>inosine + phosphate = alpha-D-ribose 1-phosphate + hypoxanthine</text>
        <dbReference type="Rhea" id="RHEA:27646"/>
        <dbReference type="ChEBI" id="CHEBI:17368"/>
        <dbReference type="ChEBI" id="CHEBI:17596"/>
        <dbReference type="ChEBI" id="CHEBI:43474"/>
        <dbReference type="ChEBI" id="CHEBI:57720"/>
        <dbReference type="EC" id="2.4.2.1"/>
    </reaction>
    <physiologicalReaction direction="left-to-right" evidence="1">
        <dbReference type="Rhea" id="RHEA:27647"/>
    </physiologicalReaction>
</comment>
<comment type="similarity">
    <text evidence="3 12">Belongs to the purine nucleoside phosphorylase YfiH/LACC1 family.</text>
</comment>
<keyword evidence="14" id="KW-1185">Reference proteome</keyword>
<reference evidence="13 14" key="1">
    <citation type="submission" date="2020-01" db="EMBL/GenBank/DDBJ databases">
        <authorList>
            <person name="Deng T."/>
        </authorList>
    </citation>
    <scope>NUCLEOTIDE SEQUENCE [LARGE SCALE GENOMIC DNA]</scope>
    <source>
        <strain evidence="13 14">5221</strain>
    </source>
</reference>
<dbReference type="EMBL" id="WWEQ01000047">
    <property type="protein sequence ID" value="MYM20336.1"/>
    <property type="molecule type" value="Genomic_DNA"/>
</dbReference>
<dbReference type="Pfam" id="PF02578">
    <property type="entry name" value="Cu-oxidase_4"/>
    <property type="match status" value="1"/>
</dbReference>
<dbReference type="InterPro" id="IPR003730">
    <property type="entry name" value="Cu_polyphenol_OxRdtase"/>
</dbReference>
<comment type="function">
    <text evidence="2">Purine nucleoside enzyme that catalyzes the phosphorolysis of adenosine and inosine nucleosides, yielding D-ribose 1-phosphate and the respective free bases, adenine and hypoxanthine. Also catalyzes the phosphorolysis of S-methyl-5'-thioadenosine into adenine and S-methyl-5-thio-alpha-D-ribose 1-phosphate. Also has adenosine deaminase activity.</text>
</comment>
<name>A0A6N9H9C4_9MICO</name>
<dbReference type="Gene3D" id="3.60.140.10">
    <property type="entry name" value="CNF1/YfiH-like putative cysteine hydrolases"/>
    <property type="match status" value="1"/>
</dbReference>
<evidence type="ECO:0000256" key="1">
    <source>
        <dbReference type="ARBA" id="ARBA00000553"/>
    </source>
</evidence>
<evidence type="ECO:0000256" key="11">
    <source>
        <dbReference type="ARBA" id="ARBA00049893"/>
    </source>
</evidence>
<organism evidence="13 14">
    <name type="scientific">Brevibacterium rongguiense</name>
    <dbReference type="NCBI Taxonomy" id="2695267"/>
    <lineage>
        <taxon>Bacteria</taxon>
        <taxon>Bacillati</taxon>
        <taxon>Actinomycetota</taxon>
        <taxon>Actinomycetes</taxon>
        <taxon>Micrococcales</taxon>
        <taxon>Brevibacteriaceae</taxon>
        <taxon>Brevibacterium</taxon>
    </lineage>
</organism>
<evidence type="ECO:0000313" key="14">
    <source>
        <dbReference type="Proteomes" id="UP000469215"/>
    </source>
</evidence>
<evidence type="ECO:0000256" key="4">
    <source>
        <dbReference type="ARBA" id="ARBA00022679"/>
    </source>
</evidence>
<evidence type="ECO:0000256" key="2">
    <source>
        <dbReference type="ARBA" id="ARBA00003215"/>
    </source>
</evidence>
<evidence type="ECO:0000256" key="3">
    <source>
        <dbReference type="ARBA" id="ARBA00007353"/>
    </source>
</evidence>
<protein>
    <recommendedName>
        <fullName evidence="12">Purine nucleoside phosphorylase</fullName>
    </recommendedName>
</protein>
<keyword evidence="8" id="KW-0186">Copper</keyword>
<evidence type="ECO:0000256" key="8">
    <source>
        <dbReference type="ARBA" id="ARBA00023008"/>
    </source>
</evidence>
<keyword evidence="4" id="KW-0808">Transferase</keyword>
<dbReference type="GO" id="GO:0005507">
    <property type="term" value="F:copper ion binding"/>
    <property type="evidence" value="ECO:0007669"/>
    <property type="project" value="TreeGrafter"/>
</dbReference>
<dbReference type="CDD" id="cd16833">
    <property type="entry name" value="YfiH"/>
    <property type="match status" value="1"/>
</dbReference>
<keyword evidence="6" id="KW-0378">Hydrolase</keyword>
<dbReference type="Proteomes" id="UP000469215">
    <property type="component" value="Unassembled WGS sequence"/>
</dbReference>
<evidence type="ECO:0000256" key="5">
    <source>
        <dbReference type="ARBA" id="ARBA00022723"/>
    </source>
</evidence>
<dbReference type="InterPro" id="IPR038371">
    <property type="entry name" value="Cu_polyphenol_OxRdtase_sf"/>
</dbReference>